<dbReference type="InterPro" id="IPR002372">
    <property type="entry name" value="PQQ_rpt_dom"/>
</dbReference>
<dbReference type="PANTHER" id="PTHR34512">
    <property type="entry name" value="CELL SURFACE PROTEIN"/>
    <property type="match status" value="1"/>
</dbReference>
<reference evidence="2 3" key="1">
    <citation type="journal article" date="2019" name="Int. J. Syst. Evol. Microbiol.">
        <title>The Global Catalogue of Microorganisms (GCM) 10K type strain sequencing project: providing services to taxonomists for standard genome sequencing and annotation.</title>
        <authorList>
            <consortium name="The Broad Institute Genomics Platform"/>
            <consortium name="The Broad Institute Genome Sequencing Center for Infectious Disease"/>
            <person name="Wu L."/>
            <person name="Ma J."/>
        </authorList>
    </citation>
    <scope>NUCLEOTIDE SEQUENCE [LARGE SCALE GENOMIC DNA]</scope>
    <source>
        <strain evidence="2 3">JCM 13378</strain>
    </source>
</reference>
<sequence>MFAPPLLHNNVLYLANGNTLRALSLQGESLWQHQLSSQTWSTPTIAGGLLLLQTEQGLQAFNLTGRLIWQHHSDDGPHLVNWGWGQGNYADPWNWYRSSVSVADGAAYYGSRAGTYAVRVSDGQQLWHQNTGTTHTQPAVAQGVVVVGSWNNRLYGLSAQHGHILWQFESPVPEGELGGWDGWLGFNLAPLIDGEHLYVGSRSTWFFKLSLKDGHEVWSTKHASSWIGSKALVHHEIVYYGLSDGLALVGQQTDSGNIEHLVLSPHLIFAAPVAVGEQLYFATLSGELFSYHPVSKEMKRQFQTQSSRAHYQTYVRQGGGPLYQPLDPQLTPHQASVKQVTDMLEDMDSIVSLSAANGILYLGLANGRLLAWRPDE</sequence>
<dbReference type="InterPro" id="IPR018391">
    <property type="entry name" value="PQQ_b-propeller_rpt"/>
</dbReference>
<dbReference type="InterPro" id="IPR011047">
    <property type="entry name" value="Quinoprotein_ADH-like_sf"/>
</dbReference>
<feature type="domain" description="Pyrrolo-quinoline quinone repeat" evidence="1">
    <location>
        <begin position="117"/>
        <end position="300"/>
    </location>
</feature>
<comment type="caution">
    <text evidence="2">The sequence shown here is derived from an EMBL/GenBank/DDBJ whole genome shotgun (WGS) entry which is preliminary data.</text>
</comment>
<dbReference type="EMBL" id="BAAAEI010000012">
    <property type="protein sequence ID" value="GAA0358521.1"/>
    <property type="molecule type" value="Genomic_DNA"/>
</dbReference>
<dbReference type="Gene3D" id="2.130.10.10">
    <property type="entry name" value="YVTN repeat-like/Quinoprotein amine dehydrogenase"/>
    <property type="match status" value="1"/>
</dbReference>
<feature type="domain" description="Pyrrolo-quinoline quinone repeat" evidence="1">
    <location>
        <begin position="6"/>
        <end position="78"/>
    </location>
</feature>
<dbReference type="Gene3D" id="2.40.128.630">
    <property type="match status" value="1"/>
</dbReference>
<protein>
    <recommendedName>
        <fullName evidence="1">Pyrrolo-quinoline quinone repeat domain-containing protein</fullName>
    </recommendedName>
</protein>
<dbReference type="Proteomes" id="UP001501757">
    <property type="component" value="Unassembled WGS sequence"/>
</dbReference>
<gene>
    <name evidence="2" type="ORF">GCM10009092_23410</name>
</gene>
<accession>A0ABN0X9F8</accession>
<evidence type="ECO:0000259" key="1">
    <source>
        <dbReference type="Pfam" id="PF13360"/>
    </source>
</evidence>
<evidence type="ECO:0000313" key="3">
    <source>
        <dbReference type="Proteomes" id="UP001501757"/>
    </source>
</evidence>
<keyword evidence="3" id="KW-1185">Reference proteome</keyword>
<proteinExistence type="predicted"/>
<evidence type="ECO:0000313" key="2">
    <source>
        <dbReference type="EMBL" id="GAA0358521.1"/>
    </source>
</evidence>
<dbReference type="InterPro" id="IPR015943">
    <property type="entry name" value="WD40/YVTN_repeat-like_dom_sf"/>
</dbReference>
<dbReference type="SMART" id="SM00564">
    <property type="entry name" value="PQQ"/>
    <property type="match status" value="6"/>
</dbReference>
<name>A0ABN0X9F8_9ALTE</name>
<organism evidence="2 3">
    <name type="scientific">Bowmanella denitrificans</name>
    <dbReference type="NCBI Taxonomy" id="366582"/>
    <lineage>
        <taxon>Bacteria</taxon>
        <taxon>Pseudomonadati</taxon>
        <taxon>Pseudomonadota</taxon>
        <taxon>Gammaproteobacteria</taxon>
        <taxon>Alteromonadales</taxon>
        <taxon>Alteromonadaceae</taxon>
        <taxon>Bowmanella</taxon>
    </lineage>
</organism>
<dbReference type="Pfam" id="PF13360">
    <property type="entry name" value="PQQ_2"/>
    <property type="match status" value="2"/>
</dbReference>
<dbReference type="PANTHER" id="PTHR34512:SF30">
    <property type="entry name" value="OUTER MEMBRANE PROTEIN ASSEMBLY FACTOR BAMB"/>
    <property type="match status" value="1"/>
</dbReference>
<dbReference type="Gene3D" id="2.40.10.480">
    <property type="match status" value="1"/>
</dbReference>
<dbReference type="SUPFAM" id="SSF50998">
    <property type="entry name" value="Quinoprotein alcohol dehydrogenase-like"/>
    <property type="match status" value="2"/>
</dbReference>